<dbReference type="InterPro" id="IPR029058">
    <property type="entry name" value="AB_hydrolase_fold"/>
</dbReference>
<keyword evidence="5" id="KW-1185">Reference proteome</keyword>
<dbReference type="OrthoDB" id="3519228at2"/>
<evidence type="ECO:0000256" key="2">
    <source>
        <dbReference type="SAM" id="MobiDB-lite"/>
    </source>
</evidence>
<dbReference type="SUPFAM" id="SSF53474">
    <property type="entry name" value="alpha/beta-Hydrolases"/>
    <property type="match status" value="1"/>
</dbReference>
<dbReference type="PANTHER" id="PTHR43798:SF31">
    <property type="entry name" value="AB HYDROLASE SUPERFAMILY PROTEIN YCLE"/>
    <property type="match status" value="1"/>
</dbReference>
<reference evidence="5" key="1">
    <citation type="submission" date="2017-03" db="EMBL/GenBank/DDBJ databases">
        <authorList>
            <person name="Monnet C."/>
        </authorList>
    </citation>
    <scope>NUCLEOTIDE SEQUENCE [LARGE SCALE GENOMIC DNA]</scope>
    <source>
        <strain evidence="5">SJ5-8</strain>
    </source>
</reference>
<gene>
    <name evidence="4" type="ORF">BJEO58_01016</name>
</gene>
<evidence type="ECO:0000256" key="1">
    <source>
        <dbReference type="ARBA" id="ARBA00022801"/>
    </source>
</evidence>
<keyword evidence="1" id="KW-0378">Hydrolase</keyword>
<dbReference type="Proteomes" id="UP000234462">
    <property type="component" value="Unassembled WGS sequence"/>
</dbReference>
<dbReference type="GO" id="GO:0016787">
    <property type="term" value="F:hydrolase activity"/>
    <property type="evidence" value="ECO:0007669"/>
    <property type="project" value="UniProtKB-KW"/>
</dbReference>
<dbReference type="InterPro" id="IPR050266">
    <property type="entry name" value="AB_hydrolase_sf"/>
</dbReference>
<sequence>MDEGVQLLDLADHRVGYVDIPGAREKTPLVLLHGGGLDHRMWSPQLRADLGRRTIAPDARGHGASSPAETPHRLADDVAWLLDALGIDRAILAGVSMGGGTAVDVALEHPSRVAALVVSGTGTSEPSFTDPWVLETLEAWKEAEAQGDIDAWIRAFMRFSHGPERTPDDVDRSVWDAVEAMVSDTMSRSLPRDDDGLPALPTPPTPVTGTWERLSGITVPVLALAGALDSIDHRRPGRCLADAVPVGQYTEVADSAHYPNLENPAAFNAAMANMLSHHSL</sequence>
<dbReference type="Gene3D" id="3.40.50.1820">
    <property type="entry name" value="alpha/beta hydrolase"/>
    <property type="match status" value="1"/>
</dbReference>
<name>A0A2H1L3F8_9MICO</name>
<feature type="region of interest" description="Disordered" evidence="2">
    <location>
        <begin position="187"/>
        <end position="208"/>
    </location>
</feature>
<organism evidence="4 5">
    <name type="scientific">Brevibacterium jeotgali</name>
    <dbReference type="NCBI Taxonomy" id="1262550"/>
    <lineage>
        <taxon>Bacteria</taxon>
        <taxon>Bacillati</taxon>
        <taxon>Actinomycetota</taxon>
        <taxon>Actinomycetes</taxon>
        <taxon>Micrococcales</taxon>
        <taxon>Brevibacteriaceae</taxon>
        <taxon>Brevibacterium</taxon>
    </lineage>
</organism>
<evidence type="ECO:0000313" key="5">
    <source>
        <dbReference type="Proteomes" id="UP000234462"/>
    </source>
</evidence>
<evidence type="ECO:0000259" key="3">
    <source>
        <dbReference type="Pfam" id="PF00561"/>
    </source>
</evidence>
<protein>
    <submittedName>
        <fullName evidence="4">Pimeloyl-ACP methyl ester carboxylesterase</fullName>
    </submittedName>
</protein>
<dbReference type="PRINTS" id="PR00412">
    <property type="entry name" value="EPOXHYDRLASE"/>
</dbReference>
<dbReference type="Pfam" id="PF00561">
    <property type="entry name" value="Abhydrolase_1"/>
    <property type="match status" value="1"/>
</dbReference>
<proteinExistence type="predicted"/>
<dbReference type="GO" id="GO:0016020">
    <property type="term" value="C:membrane"/>
    <property type="evidence" value="ECO:0007669"/>
    <property type="project" value="TreeGrafter"/>
</dbReference>
<dbReference type="PANTHER" id="PTHR43798">
    <property type="entry name" value="MONOACYLGLYCEROL LIPASE"/>
    <property type="match status" value="1"/>
</dbReference>
<dbReference type="PRINTS" id="PR00111">
    <property type="entry name" value="ABHYDROLASE"/>
</dbReference>
<dbReference type="EMBL" id="FXZM01000004">
    <property type="protein sequence ID" value="SMY11431.1"/>
    <property type="molecule type" value="Genomic_DNA"/>
</dbReference>
<dbReference type="InterPro" id="IPR000639">
    <property type="entry name" value="Epox_hydrolase-like"/>
</dbReference>
<evidence type="ECO:0000313" key="4">
    <source>
        <dbReference type="EMBL" id="SMY11431.1"/>
    </source>
</evidence>
<dbReference type="AlphaFoldDB" id="A0A2H1L3F8"/>
<accession>A0A2H1L3F8</accession>
<feature type="domain" description="AB hydrolase-1" evidence="3">
    <location>
        <begin position="28"/>
        <end position="264"/>
    </location>
</feature>
<dbReference type="InterPro" id="IPR000073">
    <property type="entry name" value="AB_hydrolase_1"/>
</dbReference>